<protein>
    <submittedName>
        <fullName evidence="8">Threonine/homoserine efflux transporter RhtA</fullName>
    </submittedName>
</protein>
<dbReference type="STRING" id="89524.SAMN05444370_101338"/>
<dbReference type="GO" id="GO:0016020">
    <property type="term" value="C:membrane"/>
    <property type="evidence" value="ECO:0007669"/>
    <property type="project" value="UniProtKB-SubCell"/>
</dbReference>
<dbReference type="PANTHER" id="PTHR22911:SF6">
    <property type="entry name" value="SOLUTE CARRIER FAMILY 35 MEMBER G1"/>
    <property type="match status" value="1"/>
</dbReference>
<keyword evidence="4 6" id="KW-1133">Transmembrane helix</keyword>
<evidence type="ECO:0000313" key="8">
    <source>
        <dbReference type="EMBL" id="SDZ78530.1"/>
    </source>
</evidence>
<reference evidence="8 9" key="1">
    <citation type="submission" date="2016-10" db="EMBL/GenBank/DDBJ databases">
        <authorList>
            <person name="de Groot N.N."/>
        </authorList>
    </citation>
    <scope>NUCLEOTIDE SEQUENCE [LARGE SCALE GENOMIC DNA]</scope>
    <source>
        <strain evidence="8 9">DSM 15345</strain>
    </source>
</reference>
<dbReference type="InterPro" id="IPR000620">
    <property type="entry name" value="EamA_dom"/>
</dbReference>
<keyword evidence="5 6" id="KW-0472">Membrane</keyword>
<evidence type="ECO:0000259" key="7">
    <source>
        <dbReference type="Pfam" id="PF00892"/>
    </source>
</evidence>
<feature type="transmembrane region" description="Helical" evidence="6">
    <location>
        <begin position="88"/>
        <end position="111"/>
    </location>
</feature>
<proteinExistence type="inferred from homology"/>
<feature type="transmembrane region" description="Helical" evidence="6">
    <location>
        <begin position="290"/>
        <end position="307"/>
    </location>
</feature>
<accession>A0A1H3VUX1</accession>
<keyword evidence="3 6" id="KW-0812">Transmembrane</keyword>
<feature type="transmembrane region" description="Helical" evidence="6">
    <location>
        <begin position="169"/>
        <end position="186"/>
    </location>
</feature>
<evidence type="ECO:0000256" key="5">
    <source>
        <dbReference type="ARBA" id="ARBA00023136"/>
    </source>
</evidence>
<feature type="transmembrane region" description="Helical" evidence="6">
    <location>
        <begin position="146"/>
        <end position="163"/>
    </location>
</feature>
<evidence type="ECO:0000313" key="9">
    <source>
        <dbReference type="Proteomes" id="UP000198703"/>
    </source>
</evidence>
<dbReference type="InterPro" id="IPR037185">
    <property type="entry name" value="EmrE-like"/>
</dbReference>
<name>A0A1H3VUX1_9RHOB</name>
<organism evidence="8 9">
    <name type="scientific">Rubrimonas cliftonensis</name>
    <dbReference type="NCBI Taxonomy" id="89524"/>
    <lineage>
        <taxon>Bacteria</taxon>
        <taxon>Pseudomonadati</taxon>
        <taxon>Pseudomonadota</taxon>
        <taxon>Alphaproteobacteria</taxon>
        <taxon>Rhodobacterales</taxon>
        <taxon>Paracoccaceae</taxon>
        <taxon>Rubrimonas</taxon>
    </lineage>
</organism>
<comment type="subcellular location">
    <subcellularLocation>
        <location evidence="1">Membrane</location>
        <topology evidence="1">Multi-pass membrane protein</topology>
    </subcellularLocation>
</comment>
<dbReference type="Proteomes" id="UP000198703">
    <property type="component" value="Unassembled WGS sequence"/>
</dbReference>
<dbReference type="RefSeq" id="WP_175478710.1">
    <property type="nucleotide sequence ID" value="NZ_FNQM01000001.1"/>
</dbReference>
<keyword evidence="9" id="KW-1185">Reference proteome</keyword>
<feature type="domain" description="EamA" evidence="7">
    <location>
        <begin position="174"/>
        <end position="306"/>
    </location>
</feature>
<dbReference type="SUPFAM" id="SSF103481">
    <property type="entry name" value="Multidrug resistance efflux transporter EmrE"/>
    <property type="match status" value="2"/>
</dbReference>
<comment type="similarity">
    <text evidence="2">Belongs to the drug/metabolite transporter (DMT) superfamily. 10 TMS drug/metabolite exporter (DME) (TC 2.A.7.3) family.</text>
</comment>
<evidence type="ECO:0000256" key="4">
    <source>
        <dbReference type="ARBA" id="ARBA00022989"/>
    </source>
</evidence>
<evidence type="ECO:0000256" key="1">
    <source>
        <dbReference type="ARBA" id="ARBA00004141"/>
    </source>
</evidence>
<dbReference type="Gene3D" id="1.10.3730.20">
    <property type="match status" value="1"/>
</dbReference>
<dbReference type="PANTHER" id="PTHR22911">
    <property type="entry name" value="ACYL-MALONYL CONDENSING ENZYME-RELATED"/>
    <property type="match status" value="1"/>
</dbReference>
<feature type="transmembrane region" description="Helical" evidence="6">
    <location>
        <begin position="117"/>
        <end position="134"/>
    </location>
</feature>
<evidence type="ECO:0000256" key="3">
    <source>
        <dbReference type="ARBA" id="ARBA00022692"/>
    </source>
</evidence>
<feature type="domain" description="EamA" evidence="7">
    <location>
        <begin position="27"/>
        <end position="158"/>
    </location>
</feature>
<feature type="transmembrane region" description="Helical" evidence="6">
    <location>
        <begin position="237"/>
        <end position="257"/>
    </location>
</feature>
<evidence type="ECO:0000256" key="2">
    <source>
        <dbReference type="ARBA" id="ARBA00009853"/>
    </source>
</evidence>
<feature type="transmembrane region" description="Helical" evidence="6">
    <location>
        <begin position="198"/>
        <end position="217"/>
    </location>
</feature>
<dbReference type="EMBL" id="FNQM01000001">
    <property type="protein sequence ID" value="SDZ78530.1"/>
    <property type="molecule type" value="Genomic_DNA"/>
</dbReference>
<sequence>MVAAADPTTAPPPATPMAAVPAPGLMAGVGFMLVFAAIAPLLDMFAKLAAPEATAAQTAFARFALQTVFLAPVLALRGRLRLPDRAEWAIHAGRGAMLAAATTCFFTAIAVMPLADALAIVFVSPLILTLLAGPMLGETVGWRRRLACLAGLGGAMLVAQPGFSEVGWVVTAPLGTAVFFALYLALTRRHGARSDPVTMQFWSGLVGGLAMAAALGLGFATGSETFAVRAFGVETGLYLVGMGACATVAHLAIAAAFQRAPAGVLAPLQYLEIVTAVTVGWLVFDDLPGPMTWAGVAVIVGAGLVVVHRERAAARRAYGPALGAPRDGGLTRR</sequence>
<dbReference type="AlphaFoldDB" id="A0A1H3VUX1"/>
<evidence type="ECO:0000256" key="6">
    <source>
        <dbReference type="SAM" id="Phobius"/>
    </source>
</evidence>
<feature type="transmembrane region" description="Helical" evidence="6">
    <location>
        <begin position="264"/>
        <end position="284"/>
    </location>
</feature>
<gene>
    <name evidence="8" type="ORF">SAMN05444370_101338</name>
</gene>
<dbReference type="Pfam" id="PF00892">
    <property type="entry name" value="EamA"/>
    <property type="match status" value="2"/>
</dbReference>
<feature type="transmembrane region" description="Helical" evidence="6">
    <location>
        <begin position="24"/>
        <end position="42"/>
    </location>
</feature>